<proteinExistence type="predicted"/>
<gene>
    <name evidence="1" type="ORF">LG368_00815</name>
</gene>
<dbReference type="PIRSF" id="PIRSF037225">
    <property type="entry name" value="UCP037225"/>
    <property type="match status" value="1"/>
</dbReference>
<comment type="caution">
    <text evidence="1">The sequence shown here is derived from an EMBL/GenBank/DDBJ whole genome shotgun (WGS) entry which is preliminary data.</text>
</comment>
<sequence length="65" mass="7524">MTGLTEESINCPYCGEDIDVIIEPMDDNQEYIEDCQVCCRPIVFHIDVDFEGTQTLYVHSENETY</sequence>
<keyword evidence="2" id="KW-1185">Reference proteome</keyword>
<name>A0A9X1LB59_9GAMM</name>
<organism evidence="1 2">
    <name type="scientific">Marinomonas algarum</name>
    <dbReference type="NCBI Taxonomy" id="2883105"/>
    <lineage>
        <taxon>Bacteria</taxon>
        <taxon>Pseudomonadati</taxon>
        <taxon>Pseudomonadota</taxon>
        <taxon>Gammaproteobacteria</taxon>
        <taxon>Oceanospirillales</taxon>
        <taxon>Oceanospirillaceae</taxon>
        <taxon>Marinomonas</taxon>
    </lineage>
</organism>
<dbReference type="RefSeq" id="WP_226752835.1">
    <property type="nucleotide sequence ID" value="NZ_JAJATW010000001.1"/>
</dbReference>
<protein>
    <submittedName>
        <fullName evidence="1">CPXCG motif-containing cysteine-rich protein</fullName>
    </submittedName>
</protein>
<dbReference type="InterPro" id="IPR017143">
    <property type="entry name" value="UCP037225"/>
</dbReference>
<dbReference type="EMBL" id="JAJATW010000001">
    <property type="protein sequence ID" value="MCB5160454.1"/>
    <property type="molecule type" value="Genomic_DNA"/>
</dbReference>
<dbReference type="InterPro" id="IPR025990">
    <property type="entry name" value="zinc_ribbon_bacterial"/>
</dbReference>
<reference evidence="1" key="1">
    <citation type="submission" date="2021-10" db="EMBL/GenBank/DDBJ databases">
        <title>Marinomonas pontica sp. nov., isolated from the Black Sea.</title>
        <authorList>
            <person name="Zhao L.-H."/>
            <person name="Xue J.-H."/>
        </authorList>
    </citation>
    <scope>NUCLEOTIDE SEQUENCE</scope>
    <source>
        <strain evidence="1">E8</strain>
    </source>
</reference>
<accession>A0A9X1LB59</accession>
<dbReference type="Pfam" id="PF14255">
    <property type="entry name" value="Zn_ribbon_21"/>
    <property type="match status" value="1"/>
</dbReference>
<dbReference type="AlphaFoldDB" id="A0A9X1LB59"/>
<evidence type="ECO:0000313" key="2">
    <source>
        <dbReference type="Proteomes" id="UP001139095"/>
    </source>
</evidence>
<evidence type="ECO:0000313" key="1">
    <source>
        <dbReference type="EMBL" id="MCB5160454.1"/>
    </source>
</evidence>
<dbReference type="Proteomes" id="UP001139095">
    <property type="component" value="Unassembled WGS sequence"/>
</dbReference>